<dbReference type="CDD" id="cd07890">
    <property type="entry name" value="CYTH-like_AC_IV-like"/>
    <property type="match status" value="1"/>
</dbReference>
<evidence type="ECO:0000313" key="2">
    <source>
        <dbReference type="EMBL" id="KKQ27322.1"/>
    </source>
</evidence>
<dbReference type="PANTHER" id="PTHR21028:SF2">
    <property type="entry name" value="CYTH DOMAIN-CONTAINING PROTEIN"/>
    <property type="match status" value="1"/>
</dbReference>
<dbReference type="SUPFAM" id="SSF55154">
    <property type="entry name" value="CYTH-like phosphatases"/>
    <property type="match status" value="1"/>
</dbReference>
<dbReference type="AlphaFoldDB" id="A0A0G0GBI4"/>
<name>A0A0G0GBI4_9BACT</name>
<protein>
    <submittedName>
        <fullName evidence="2">Adenylyl cyclase CyaB</fullName>
    </submittedName>
</protein>
<dbReference type="Pfam" id="PF01928">
    <property type="entry name" value="CYTH"/>
    <property type="match status" value="1"/>
</dbReference>
<comment type="caution">
    <text evidence="2">The sequence shown here is derived from an EMBL/GenBank/DDBJ whole genome shotgun (WGS) entry which is preliminary data.</text>
</comment>
<dbReference type="Proteomes" id="UP000034849">
    <property type="component" value="Unassembled WGS sequence"/>
</dbReference>
<dbReference type="InterPro" id="IPR008173">
    <property type="entry name" value="Adenylyl_cyclase_CyaB"/>
</dbReference>
<dbReference type="EMBL" id="LBSX01000011">
    <property type="protein sequence ID" value="KKQ27322.1"/>
    <property type="molecule type" value="Genomic_DNA"/>
</dbReference>
<evidence type="ECO:0000313" key="3">
    <source>
        <dbReference type="Proteomes" id="UP000034849"/>
    </source>
</evidence>
<evidence type="ECO:0000259" key="1">
    <source>
        <dbReference type="PROSITE" id="PS51707"/>
    </source>
</evidence>
<dbReference type="InterPro" id="IPR033469">
    <property type="entry name" value="CYTH-like_dom_sf"/>
</dbReference>
<dbReference type="PANTHER" id="PTHR21028">
    <property type="entry name" value="SI:CH211-156B7.4"/>
    <property type="match status" value="1"/>
</dbReference>
<dbReference type="Gene3D" id="2.40.320.10">
    <property type="entry name" value="Hypothetical Protein Pfu-838710-001"/>
    <property type="match status" value="1"/>
</dbReference>
<accession>A0A0G0GBI4</accession>
<gene>
    <name evidence="2" type="ORF">US42_C0011G0060</name>
</gene>
<proteinExistence type="predicted"/>
<dbReference type="InterPro" id="IPR023577">
    <property type="entry name" value="CYTH_domain"/>
</dbReference>
<sequence length="175" mass="20632">MKEIELKVLEINEKEIIKKILALGAKRIMKKTLFDERIFDFKNRSIKKAHNLCRLRKEGNNTFLNFKFKGINYQTFFKVSEETQVEVSDFALMEKILNGLGLFCVTKRKKTRISYRLHKVRFEIDKYPEIPTYLELEGPEKDILSILKKLKIDIKNTTNLNAGQVFKHYGLRSDA</sequence>
<reference evidence="2 3" key="1">
    <citation type="journal article" date="2015" name="Nature">
        <title>rRNA introns, odd ribosomes, and small enigmatic genomes across a large radiation of phyla.</title>
        <authorList>
            <person name="Brown C.T."/>
            <person name="Hug L.A."/>
            <person name="Thomas B.C."/>
            <person name="Sharon I."/>
            <person name="Castelle C.J."/>
            <person name="Singh A."/>
            <person name="Wilkins M.J."/>
            <person name="Williams K.H."/>
            <person name="Banfield J.F."/>
        </authorList>
    </citation>
    <scope>NUCLEOTIDE SEQUENCE [LARGE SCALE GENOMIC DNA]</scope>
</reference>
<dbReference type="PROSITE" id="PS51707">
    <property type="entry name" value="CYTH"/>
    <property type="match status" value="1"/>
</dbReference>
<organism evidence="2 3">
    <name type="scientific">Candidatus Magasanikbacteria bacterium GW2011_GWC2_37_14</name>
    <dbReference type="NCBI Taxonomy" id="1619046"/>
    <lineage>
        <taxon>Bacteria</taxon>
        <taxon>Candidatus Magasanikiibacteriota</taxon>
    </lineage>
</organism>
<dbReference type="STRING" id="1619046.US42_C0011G0060"/>
<feature type="domain" description="CYTH" evidence="1">
    <location>
        <begin position="1"/>
        <end position="175"/>
    </location>
</feature>